<comment type="caution">
    <text evidence="1">The sequence shown here is derived from an EMBL/GenBank/DDBJ whole genome shotgun (WGS) entry which is preliminary data.</text>
</comment>
<organism evidence="1 2">
    <name type="scientific">Araneus ventricosus</name>
    <name type="common">Orbweaver spider</name>
    <name type="synonym">Epeira ventricosa</name>
    <dbReference type="NCBI Taxonomy" id="182803"/>
    <lineage>
        <taxon>Eukaryota</taxon>
        <taxon>Metazoa</taxon>
        <taxon>Ecdysozoa</taxon>
        <taxon>Arthropoda</taxon>
        <taxon>Chelicerata</taxon>
        <taxon>Arachnida</taxon>
        <taxon>Araneae</taxon>
        <taxon>Araneomorphae</taxon>
        <taxon>Entelegynae</taxon>
        <taxon>Araneoidea</taxon>
        <taxon>Araneidae</taxon>
        <taxon>Araneus</taxon>
    </lineage>
</organism>
<proteinExistence type="predicted"/>
<evidence type="ECO:0000313" key="2">
    <source>
        <dbReference type="Proteomes" id="UP000499080"/>
    </source>
</evidence>
<dbReference type="AlphaFoldDB" id="A0A4Y2GN07"/>
<dbReference type="EMBL" id="BGPR01001483">
    <property type="protein sequence ID" value="GBM55040.1"/>
    <property type="molecule type" value="Genomic_DNA"/>
</dbReference>
<dbReference type="Proteomes" id="UP000499080">
    <property type="component" value="Unassembled WGS sequence"/>
</dbReference>
<accession>A0A4Y2GN07</accession>
<sequence length="121" mass="13869">MMFLAQILRPPGVSSHETTASNACAEIRHCLYLVRIINQLKPKAFCLYKMLRSNLSSDIDSSYESQWTTGNLFLSKLFDERNSNASALLKPFRQINSYQRGRQTIIKLRKMILGLKETGKI</sequence>
<protein>
    <submittedName>
        <fullName evidence="1">Uncharacterized protein</fullName>
    </submittedName>
</protein>
<evidence type="ECO:0000313" key="1">
    <source>
        <dbReference type="EMBL" id="GBM55040.1"/>
    </source>
</evidence>
<gene>
    <name evidence="1" type="ORF">AVEN_146085_1</name>
</gene>
<keyword evidence="2" id="KW-1185">Reference proteome</keyword>
<name>A0A4Y2GN07_ARAVE</name>
<reference evidence="1 2" key="1">
    <citation type="journal article" date="2019" name="Sci. Rep.">
        <title>Orb-weaving spider Araneus ventricosus genome elucidates the spidroin gene catalogue.</title>
        <authorList>
            <person name="Kono N."/>
            <person name="Nakamura H."/>
            <person name="Ohtoshi R."/>
            <person name="Moran D.A.P."/>
            <person name="Shinohara A."/>
            <person name="Yoshida Y."/>
            <person name="Fujiwara M."/>
            <person name="Mori M."/>
            <person name="Tomita M."/>
            <person name="Arakawa K."/>
        </authorList>
    </citation>
    <scope>NUCLEOTIDE SEQUENCE [LARGE SCALE GENOMIC DNA]</scope>
</reference>